<dbReference type="Proteomes" id="UP000199603">
    <property type="component" value="Unassembled WGS sequence"/>
</dbReference>
<dbReference type="Pfam" id="PF04336">
    <property type="entry name" value="ACP_PD"/>
    <property type="match status" value="1"/>
</dbReference>
<keyword evidence="4" id="KW-0276">Fatty acid metabolism</keyword>
<sequence length="198" mass="22332">MNYLAHLLLAEHSDEGLLGALLGDFVAGSAFEAWPAIVRREILIHRRIDGFTDRHPQVLALKAKFPEGQRRYAGILIDVYFDHLLARDWPRHEDQPLHNFSQRVYRVLAEAAAELPPRLAAIAPLMASGDWLGSYRLRDNVDRAVTRIARRLSRGGEGLVACLPTLRLHEAKAEAGFEAFFPELRAFVDETRAALMSR</sequence>
<protein>
    <submittedName>
        <fullName evidence="5">Acyl carrier protein phosphodiesterase</fullName>
    </submittedName>
</protein>
<dbReference type="PANTHER" id="PTHR38764:SF1">
    <property type="entry name" value="ACYL CARRIER PROTEIN PHOSPHODIESTERASE"/>
    <property type="match status" value="1"/>
</dbReference>
<keyword evidence="3" id="KW-0443">Lipid metabolism</keyword>
<evidence type="ECO:0000256" key="4">
    <source>
        <dbReference type="ARBA" id="ARBA00023160"/>
    </source>
</evidence>
<dbReference type="STRING" id="265719.SAMN04488509_10142"/>
<keyword evidence="2" id="KW-0378">Hydrolase</keyword>
<dbReference type="EMBL" id="FNAG01000001">
    <property type="protein sequence ID" value="SDD06850.1"/>
    <property type="molecule type" value="Genomic_DNA"/>
</dbReference>
<name>A0A1G6RQ86_9GAMM</name>
<evidence type="ECO:0000313" key="5">
    <source>
        <dbReference type="EMBL" id="SDD06850.1"/>
    </source>
</evidence>
<keyword evidence="6" id="KW-1185">Reference proteome</keyword>
<keyword evidence="1" id="KW-0444">Lipid biosynthesis</keyword>
<keyword evidence="4" id="KW-0275">Fatty acid biosynthesis</keyword>
<proteinExistence type="predicted"/>
<evidence type="ECO:0000256" key="2">
    <source>
        <dbReference type="ARBA" id="ARBA00022801"/>
    </source>
</evidence>
<gene>
    <name evidence="5" type="ORF">SAMN04488509_10142</name>
</gene>
<dbReference type="RefSeq" id="WP_091237468.1">
    <property type="nucleotide sequence ID" value="NZ_FNAG01000001.1"/>
</dbReference>
<reference evidence="5 6" key="1">
    <citation type="submission" date="2016-10" db="EMBL/GenBank/DDBJ databases">
        <authorList>
            <person name="de Groot N.N."/>
        </authorList>
    </citation>
    <scope>NUCLEOTIDE SEQUENCE [LARGE SCALE GENOMIC DNA]</scope>
    <source>
        <strain evidence="5 6">DSM 16957</strain>
    </source>
</reference>
<evidence type="ECO:0000313" key="6">
    <source>
        <dbReference type="Proteomes" id="UP000199603"/>
    </source>
</evidence>
<dbReference type="PIRSF" id="PIRSF011489">
    <property type="entry name" value="DUF479"/>
    <property type="match status" value="1"/>
</dbReference>
<dbReference type="GO" id="GO:0006633">
    <property type="term" value="P:fatty acid biosynthetic process"/>
    <property type="evidence" value="ECO:0007669"/>
    <property type="project" value="UniProtKB-KW"/>
</dbReference>
<accession>A0A1G6RQ86</accession>
<dbReference type="AlphaFoldDB" id="A0A1G6RQ86"/>
<dbReference type="InterPro" id="IPR007431">
    <property type="entry name" value="ACP_PD"/>
</dbReference>
<dbReference type="PANTHER" id="PTHR38764">
    <property type="entry name" value="ACYL CARRIER PROTEIN PHOSPHODIESTERASE"/>
    <property type="match status" value="1"/>
</dbReference>
<organism evidence="5 6">
    <name type="scientific">Aquimonas voraii</name>
    <dbReference type="NCBI Taxonomy" id="265719"/>
    <lineage>
        <taxon>Bacteria</taxon>
        <taxon>Pseudomonadati</taxon>
        <taxon>Pseudomonadota</taxon>
        <taxon>Gammaproteobacteria</taxon>
        <taxon>Lysobacterales</taxon>
        <taxon>Lysobacteraceae</taxon>
        <taxon>Aquimonas</taxon>
    </lineage>
</organism>
<dbReference type="OrthoDB" id="8442777at2"/>
<dbReference type="GO" id="GO:0008770">
    <property type="term" value="F:[acyl-carrier-protein] phosphodiesterase activity"/>
    <property type="evidence" value="ECO:0007669"/>
    <property type="project" value="InterPro"/>
</dbReference>
<evidence type="ECO:0000256" key="1">
    <source>
        <dbReference type="ARBA" id="ARBA00022516"/>
    </source>
</evidence>
<evidence type="ECO:0000256" key="3">
    <source>
        <dbReference type="ARBA" id="ARBA00023098"/>
    </source>
</evidence>